<evidence type="ECO:0000256" key="12">
    <source>
        <dbReference type="SAM" id="Coils"/>
    </source>
</evidence>
<evidence type="ECO:0000256" key="9">
    <source>
        <dbReference type="ARBA" id="ARBA00023054"/>
    </source>
</evidence>
<dbReference type="GO" id="GO:0005874">
    <property type="term" value="C:microtubule"/>
    <property type="evidence" value="ECO:0007669"/>
    <property type="project" value="UniProtKB-KW"/>
</dbReference>
<gene>
    <name evidence="16" type="ORF">CSUI_008495</name>
</gene>
<name>A0A2C6JN17_9APIC</name>
<evidence type="ECO:0000256" key="13">
    <source>
        <dbReference type="SAM" id="MobiDB-lite"/>
    </source>
</evidence>
<protein>
    <submittedName>
        <fullName evidence="16">Dynein heavy chain</fullName>
    </submittedName>
</protein>
<dbReference type="GO" id="GO:0007018">
    <property type="term" value="P:microtubule-based movement"/>
    <property type="evidence" value="ECO:0007669"/>
    <property type="project" value="InterPro"/>
</dbReference>
<keyword evidence="10" id="KW-0505">Motor protein</keyword>
<dbReference type="Gene3D" id="1.10.287.2620">
    <property type="match status" value="1"/>
</dbReference>
<keyword evidence="7" id="KW-0067">ATP-binding</keyword>
<sequence length="1212" mass="137903">MLTKKGESIIALLVAAYQREAQQRLAEGMTLRWDSDRLESYVRKVADVMFIFEGKVELALMQHATALTDIEAIRGVPLDVEREHLLEHFSNVALWARLLDKHVESILRTRVIELINEWIKQFANWPNAGTSLVKKPVVLEIQLRNQVLHVFPPVEAAHQYWMGELHQTIASVCLLPRLSSRVGSAAAIAAAGGAPLSTAGGGADEYEEEESTDEEEDDLNHNSSSAGRSSTGEEGGGDTTGGRRRIHKDRTYRHLVRLIDPPVFTHAYGVINENVEKVKRYVQTWLQYQVLWDVDVNEVIGRLADDIETWQHLLNEIKAARSTFDTHENREVFGATHVDHRQAQAKLNTKYDGWHREILHSFGQKVAGRSEGFYKQLHALLNELEEQGRAEDPTETTMDAMTFLSMSRFQMEALISGVGPHADDLLSSLVQNLTQFLLKLQEASKADIEWDATVESLRASERLLERQRFAFPTDWLWIDKVEGELETLQQLLRHQVLLVEQNREQIVDMVRRFNERVQYRLKELYSDWMTQRPVSSDVSPQHATQVLTRYEQRLTSLSSQFHAGKKAKDVLGLENDDVDGGEQFTPQALEEEINDMKGVWNALGTLFSDVATLRDTLWAALVPKKVRQQLEDLLEKIKKIPSRFRQYDAFEEMRTHITSYLKLNMLITDLRTDALKERHWRVIMGILKIKKSLHDVTLGTLWDADLLANEAAIREILIQAQGETALEQFLRQVKDSWQDRELIFVAYGTKTKLIKGWEDLFQLIEDQLSALQSMKMSPYFKIFEEEALTWEDKLNRLRSLLDSWIEVQRKWVYLEGVFTGSQDIPMLLPQEHQRFKGIDQDFKNIMKKASTIKNVMEVAAMDDLGRQLERLSDLLSRIQKALGEYLEKQREQFARFYFVGDEDLLEMIGNARDVKVVQRHVNKLFAGIAVLDTDAEDPTVITGMSSKEGESVPFVTSIPVLQHSSLKDWLAAVEEQMVSTLADCLAKAIVQLEQVNMPKLLQQAKEKGGEKTDENLRDHPFLKWIAAFPLQALILALQVSWTKSVEESLKAGGGEAGGVDTGGEGGESAVDRSSHPLYTGVLNYIVDLLGFLADKVVMDVGLTVRQRMVQVITELVHQRDVCRFLVDAGVMHKEDFRWLQYMRFYFSPPKGANILPQTSLRIAIADANLSYGFEYLGMAERLIQTPLTDKCFLTLTQALNMKLGGNPFGPAG</sequence>
<comment type="similarity">
    <text evidence="2">Belongs to the dynein heavy chain family.</text>
</comment>
<accession>A0A2C6JN17</accession>
<dbReference type="GeneID" id="94431838"/>
<evidence type="ECO:0000313" key="17">
    <source>
        <dbReference type="Proteomes" id="UP000221165"/>
    </source>
</evidence>
<dbReference type="Gene3D" id="1.20.58.1120">
    <property type="match status" value="1"/>
</dbReference>
<evidence type="ECO:0000256" key="3">
    <source>
        <dbReference type="ARBA" id="ARBA00022490"/>
    </source>
</evidence>
<dbReference type="GO" id="GO:0005524">
    <property type="term" value="F:ATP binding"/>
    <property type="evidence" value="ECO:0007669"/>
    <property type="project" value="UniProtKB-KW"/>
</dbReference>
<dbReference type="RefSeq" id="XP_067919397.1">
    <property type="nucleotide sequence ID" value="XM_068068627.1"/>
</dbReference>
<comment type="subcellular location">
    <subcellularLocation>
        <location evidence="1">Cytoplasm</location>
        <location evidence="1">Cytoskeleton</location>
    </subcellularLocation>
</comment>
<dbReference type="Pfam" id="PF08393">
    <property type="entry name" value="DHC_N2"/>
    <property type="match status" value="1"/>
</dbReference>
<keyword evidence="3" id="KW-0963">Cytoplasm</keyword>
<keyword evidence="9 12" id="KW-0175">Coiled coil</keyword>
<dbReference type="FunFam" id="1.10.287.2620:FF:000001">
    <property type="entry name" value="Cytoplasmic dynein heavy chain 1"/>
    <property type="match status" value="1"/>
</dbReference>
<dbReference type="FunFam" id="3.20.180.20:FF:000002">
    <property type="entry name" value="Cytoplasmic dynein heavy chain 1"/>
    <property type="match status" value="1"/>
</dbReference>
<dbReference type="GO" id="GO:0030286">
    <property type="term" value="C:dynein complex"/>
    <property type="evidence" value="ECO:0007669"/>
    <property type="project" value="UniProtKB-KW"/>
</dbReference>
<evidence type="ECO:0000259" key="15">
    <source>
        <dbReference type="Pfam" id="PF12774"/>
    </source>
</evidence>
<dbReference type="OrthoDB" id="424310at2759"/>
<dbReference type="Gene3D" id="3.20.180.20">
    <property type="entry name" value="Dynein heavy chain, N-terminal domain 2"/>
    <property type="match status" value="1"/>
</dbReference>
<keyword evidence="5" id="KW-0677">Repeat</keyword>
<dbReference type="Pfam" id="PF12774">
    <property type="entry name" value="AAA_6"/>
    <property type="match status" value="1"/>
</dbReference>
<feature type="domain" description="Dynein heavy chain linker" evidence="14">
    <location>
        <begin position="588"/>
        <end position="988"/>
    </location>
</feature>
<keyword evidence="17" id="KW-1185">Reference proteome</keyword>
<dbReference type="PANTHER" id="PTHR45703">
    <property type="entry name" value="DYNEIN HEAVY CHAIN"/>
    <property type="match status" value="1"/>
</dbReference>
<reference evidence="16 17" key="1">
    <citation type="journal article" date="2017" name="Int. J. Parasitol.">
        <title>The genome of the protozoan parasite Cystoisospora suis and a reverse vaccinology approach to identify vaccine candidates.</title>
        <authorList>
            <person name="Palmieri N."/>
            <person name="Shrestha A."/>
            <person name="Ruttkowski B."/>
            <person name="Beck T."/>
            <person name="Vogl C."/>
            <person name="Tomley F."/>
            <person name="Blake D.P."/>
            <person name="Joachim A."/>
        </authorList>
    </citation>
    <scope>NUCLEOTIDE SEQUENCE [LARGE SCALE GENOMIC DNA]</scope>
    <source>
        <strain evidence="16 17">Wien I</strain>
    </source>
</reference>
<dbReference type="Gene3D" id="3.40.50.300">
    <property type="entry name" value="P-loop containing nucleotide triphosphate hydrolases"/>
    <property type="match status" value="1"/>
</dbReference>
<dbReference type="FunFam" id="1.20.58.1120:FF:000013">
    <property type="entry name" value="Dynein heavy chain-like protein"/>
    <property type="match status" value="1"/>
</dbReference>
<feature type="non-terminal residue" evidence="16">
    <location>
        <position position="1212"/>
    </location>
</feature>
<evidence type="ECO:0000256" key="6">
    <source>
        <dbReference type="ARBA" id="ARBA00022741"/>
    </source>
</evidence>
<dbReference type="InterPro" id="IPR042228">
    <property type="entry name" value="Dynein_linker_3"/>
</dbReference>
<feature type="compositionally biased region" description="Low complexity" evidence="13">
    <location>
        <begin position="223"/>
        <end position="232"/>
    </location>
</feature>
<dbReference type="GO" id="GO:0045505">
    <property type="term" value="F:dynein intermediate chain binding"/>
    <property type="evidence" value="ECO:0007669"/>
    <property type="project" value="InterPro"/>
</dbReference>
<evidence type="ECO:0000256" key="11">
    <source>
        <dbReference type="ARBA" id="ARBA00023212"/>
    </source>
</evidence>
<dbReference type="InterPro" id="IPR027417">
    <property type="entry name" value="P-loop_NTPase"/>
</dbReference>
<dbReference type="Gene3D" id="1.20.140.100">
    <property type="entry name" value="Dynein heavy chain, N-terminal domain 2"/>
    <property type="match status" value="1"/>
</dbReference>
<dbReference type="InterPro" id="IPR026983">
    <property type="entry name" value="DHC"/>
</dbReference>
<keyword evidence="8" id="KW-0243">Dynein</keyword>
<dbReference type="InterPro" id="IPR035699">
    <property type="entry name" value="AAA_6"/>
</dbReference>
<feature type="region of interest" description="Disordered" evidence="13">
    <location>
        <begin position="197"/>
        <end position="246"/>
    </location>
</feature>
<evidence type="ECO:0000256" key="8">
    <source>
        <dbReference type="ARBA" id="ARBA00023017"/>
    </source>
</evidence>
<keyword evidence="6" id="KW-0547">Nucleotide-binding</keyword>
<dbReference type="Proteomes" id="UP000221165">
    <property type="component" value="Unassembled WGS sequence"/>
</dbReference>
<evidence type="ECO:0000256" key="2">
    <source>
        <dbReference type="ARBA" id="ARBA00008887"/>
    </source>
</evidence>
<evidence type="ECO:0000313" key="16">
    <source>
        <dbReference type="EMBL" id="PHJ17681.1"/>
    </source>
</evidence>
<dbReference type="InterPro" id="IPR013602">
    <property type="entry name" value="Dynein_heavy_linker"/>
</dbReference>
<dbReference type="EMBL" id="MIGC01004753">
    <property type="protein sequence ID" value="PHJ17681.1"/>
    <property type="molecule type" value="Genomic_DNA"/>
</dbReference>
<organism evidence="16 17">
    <name type="scientific">Cystoisospora suis</name>
    <dbReference type="NCBI Taxonomy" id="483139"/>
    <lineage>
        <taxon>Eukaryota</taxon>
        <taxon>Sar</taxon>
        <taxon>Alveolata</taxon>
        <taxon>Apicomplexa</taxon>
        <taxon>Conoidasida</taxon>
        <taxon>Coccidia</taxon>
        <taxon>Eucoccidiorida</taxon>
        <taxon>Eimeriorina</taxon>
        <taxon>Sarcocystidae</taxon>
        <taxon>Cystoisospora</taxon>
    </lineage>
</organism>
<feature type="compositionally biased region" description="Acidic residues" evidence="13">
    <location>
        <begin position="204"/>
        <end position="218"/>
    </location>
</feature>
<evidence type="ECO:0000256" key="4">
    <source>
        <dbReference type="ARBA" id="ARBA00022701"/>
    </source>
</evidence>
<evidence type="ECO:0000256" key="1">
    <source>
        <dbReference type="ARBA" id="ARBA00004245"/>
    </source>
</evidence>
<keyword evidence="4" id="KW-0493">Microtubule</keyword>
<comment type="caution">
    <text evidence="16">The sequence shown here is derived from an EMBL/GenBank/DDBJ whole genome shotgun (WGS) entry which is preliminary data.</text>
</comment>
<evidence type="ECO:0000256" key="7">
    <source>
        <dbReference type="ARBA" id="ARBA00022840"/>
    </source>
</evidence>
<dbReference type="VEuPathDB" id="ToxoDB:CSUI_008495"/>
<proteinExistence type="inferred from homology"/>
<evidence type="ECO:0000256" key="10">
    <source>
        <dbReference type="ARBA" id="ARBA00023175"/>
    </source>
</evidence>
<feature type="domain" description="Dynein heavy chain hydrolytic ATP-binding dynein motor region" evidence="15">
    <location>
        <begin position="1171"/>
        <end position="1212"/>
    </location>
</feature>
<evidence type="ECO:0000256" key="5">
    <source>
        <dbReference type="ARBA" id="ARBA00022737"/>
    </source>
</evidence>
<evidence type="ECO:0000259" key="14">
    <source>
        <dbReference type="Pfam" id="PF08393"/>
    </source>
</evidence>
<keyword evidence="11" id="KW-0206">Cytoskeleton</keyword>
<dbReference type="AlphaFoldDB" id="A0A2C6JN17"/>
<dbReference type="GO" id="GO:0051959">
    <property type="term" value="F:dynein light intermediate chain binding"/>
    <property type="evidence" value="ECO:0007669"/>
    <property type="project" value="InterPro"/>
</dbReference>
<dbReference type="PANTHER" id="PTHR45703:SF36">
    <property type="entry name" value="DYNEIN HEAVY CHAIN, CYTOPLASMIC"/>
    <property type="match status" value="1"/>
</dbReference>
<feature type="coiled-coil region" evidence="12">
    <location>
        <begin position="861"/>
        <end position="888"/>
    </location>
</feature>
<dbReference type="FunFam" id="1.20.140.100:FF:000002">
    <property type="entry name" value="Cytoplasmic dynein heavy chain 1"/>
    <property type="match status" value="1"/>
</dbReference>
<dbReference type="InterPro" id="IPR042222">
    <property type="entry name" value="Dynein_2_N"/>
</dbReference>